<feature type="region of interest" description="Disordered" evidence="1">
    <location>
        <begin position="1"/>
        <end position="568"/>
    </location>
</feature>
<reference evidence="2 3" key="1">
    <citation type="submission" date="2021-06" db="EMBL/GenBank/DDBJ databases">
        <authorList>
            <person name="Palmer J.M."/>
        </authorList>
    </citation>
    <scope>NUCLEOTIDE SEQUENCE [LARGE SCALE GENOMIC DNA]</scope>
    <source>
        <strain evidence="2 3">MEX-2019</strain>
        <tissue evidence="2">Muscle</tissue>
    </source>
</reference>
<feature type="compositionally biased region" description="Basic and acidic residues" evidence="1">
    <location>
        <begin position="491"/>
        <end position="503"/>
    </location>
</feature>
<feature type="compositionally biased region" description="Polar residues" evidence="1">
    <location>
        <begin position="316"/>
        <end position="332"/>
    </location>
</feature>
<feature type="compositionally biased region" description="Polar residues" evidence="1">
    <location>
        <begin position="450"/>
        <end position="469"/>
    </location>
</feature>
<feature type="compositionally biased region" description="Pro residues" evidence="1">
    <location>
        <begin position="557"/>
        <end position="568"/>
    </location>
</feature>
<dbReference type="Proteomes" id="UP001311232">
    <property type="component" value="Unassembled WGS sequence"/>
</dbReference>
<comment type="caution">
    <text evidence="2">The sequence shown here is derived from an EMBL/GenBank/DDBJ whole genome shotgun (WGS) entry which is preliminary data.</text>
</comment>
<feature type="compositionally biased region" description="Pro residues" evidence="1">
    <location>
        <begin position="114"/>
        <end position="138"/>
    </location>
</feature>
<evidence type="ECO:0000313" key="3">
    <source>
        <dbReference type="Proteomes" id="UP001311232"/>
    </source>
</evidence>
<gene>
    <name evidence="2" type="ORF">CRENBAI_007600</name>
</gene>
<feature type="compositionally biased region" description="Polar residues" evidence="1">
    <location>
        <begin position="153"/>
        <end position="165"/>
    </location>
</feature>
<name>A0AAV9RUM9_9TELE</name>
<feature type="compositionally biased region" description="Basic and acidic residues" evidence="1">
    <location>
        <begin position="545"/>
        <end position="554"/>
    </location>
</feature>
<accession>A0AAV9RUM9</accession>
<feature type="compositionally biased region" description="Basic residues" evidence="1">
    <location>
        <begin position="400"/>
        <end position="417"/>
    </location>
</feature>
<organism evidence="2 3">
    <name type="scientific">Crenichthys baileyi</name>
    <name type="common">White River springfish</name>
    <dbReference type="NCBI Taxonomy" id="28760"/>
    <lineage>
        <taxon>Eukaryota</taxon>
        <taxon>Metazoa</taxon>
        <taxon>Chordata</taxon>
        <taxon>Craniata</taxon>
        <taxon>Vertebrata</taxon>
        <taxon>Euteleostomi</taxon>
        <taxon>Actinopterygii</taxon>
        <taxon>Neopterygii</taxon>
        <taxon>Teleostei</taxon>
        <taxon>Neoteleostei</taxon>
        <taxon>Acanthomorphata</taxon>
        <taxon>Ovalentaria</taxon>
        <taxon>Atherinomorphae</taxon>
        <taxon>Cyprinodontiformes</taxon>
        <taxon>Goodeidae</taxon>
        <taxon>Crenichthys</taxon>
    </lineage>
</organism>
<protein>
    <submittedName>
        <fullName evidence="2">Uncharacterized protein</fullName>
    </submittedName>
</protein>
<feature type="compositionally biased region" description="Pro residues" evidence="1">
    <location>
        <begin position="515"/>
        <end position="525"/>
    </location>
</feature>
<evidence type="ECO:0000256" key="1">
    <source>
        <dbReference type="SAM" id="MobiDB-lite"/>
    </source>
</evidence>
<dbReference type="AlphaFoldDB" id="A0AAV9RUM9"/>
<sequence>MPRITPPPTAHGHSPTGELYPRKANEATTKQRKFHTQLRYKYPAATPPPPHSASRQQGKGPTQCHPSPRPQAQQGRHRRALSSQWSPRPHTKMGRTHPARGARATEGSIGGRPPQGPGTPPTPHPDPGGAPGCQPPTLPHGTPHRTKQAGQPLHQSEATSQSTLHTPRRSPTPPQLTDRPPKPGAEIQGNPNDPERVEEPAPAPDKPQDPNLNPSSDPDQEARSLSWPLTPDGKQQTRRAHDQHAQPLPNHGAEPTERPVPDAWHQSPATTRKAGQQNMSHTNTEATNKKQNGRPTQMQHHTSFHTSLGARWRLPTPSTQHPEETTQQTSKPYLSIRPRAPMQTTSPATPALPYKTRRAEPPRTEPPPRHHSITNSGGQYAAPKAEAMHKAHTMQVRPHQPSKKPPAKVHPREKKTHSIQVQENMLDPHAPPEVACEEKNPHPKPPQKAESPQSQKPKTQQEAETSQPKISPARPGPPNIADPSEPPPPDRTIRNCNLDKEPESTLEPSMSKRCPSPPKANPPNLHPDRKKPTPTPTFGTNNSPEPHKTLDKQVDSAPPPPIDPLPRQ</sequence>
<proteinExistence type="predicted"/>
<keyword evidence="3" id="KW-1185">Reference proteome</keyword>
<feature type="compositionally biased region" description="Basic and acidic residues" evidence="1">
    <location>
        <begin position="357"/>
        <end position="368"/>
    </location>
</feature>
<dbReference type="EMBL" id="JAHHUM010001315">
    <property type="protein sequence ID" value="KAK5612750.1"/>
    <property type="molecule type" value="Genomic_DNA"/>
</dbReference>
<feature type="compositionally biased region" description="Pro residues" evidence="1">
    <location>
        <begin position="474"/>
        <end position="490"/>
    </location>
</feature>
<feature type="compositionally biased region" description="Basic residues" evidence="1">
    <location>
        <begin position="89"/>
        <end position="100"/>
    </location>
</feature>
<feature type="compositionally biased region" description="Polar residues" evidence="1">
    <location>
        <begin position="267"/>
        <end position="306"/>
    </location>
</feature>
<evidence type="ECO:0000313" key="2">
    <source>
        <dbReference type="EMBL" id="KAK5612750.1"/>
    </source>
</evidence>